<gene>
    <name evidence="1" type="ORF">BJ138DRAFT_1111252</name>
</gene>
<dbReference type="EMBL" id="MU267626">
    <property type="protein sequence ID" value="KAH7913706.1"/>
    <property type="molecule type" value="Genomic_DNA"/>
</dbReference>
<accession>A0ACB8AK14</accession>
<proteinExistence type="predicted"/>
<organism evidence="1 2">
    <name type="scientific">Hygrophoropsis aurantiaca</name>
    <dbReference type="NCBI Taxonomy" id="72124"/>
    <lineage>
        <taxon>Eukaryota</taxon>
        <taxon>Fungi</taxon>
        <taxon>Dikarya</taxon>
        <taxon>Basidiomycota</taxon>
        <taxon>Agaricomycotina</taxon>
        <taxon>Agaricomycetes</taxon>
        <taxon>Agaricomycetidae</taxon>
        <taxon>Boletales</taxon>
        <taxon>Coniophorineae</taxon>
        <taxon>Hygrophoropsidaceae</taxon>
        <taxon>Hygrophoropsis</taxon>
    </lineage>
</organism>
<comment type="caution">
    <text evidence="1">The sequence shown here is derived from an EMBL/GenBank/DDBJ whole genome shotgun (WGS) entry which is preliminary data.</text>
</comment>
<reference evidence="1" key="1">
    <citation type="journal article" date="2021" name="New Phytol.">
        <title>Evolutionary innovations through gain and loss of genes in the ectomycorrhizal Boletales.</title>
        <authorList>
            <person name="Wu G."/>
            <person name="Miyauchi S."/>
            <person name="Morin E."/>
            <person name="Kuo A."/>
            <person name="Drula E."/>
            <person name="Varga T."/>
            <person name="Kohler A."/>
            <person name="Feng B."/>
            <person name="Cao Y."/>
            <person name="Lipzen A."/>
            <person name="Daum C."/>
            <person name="Hundley H."/>
            <person name="Pangilinan J."/>
            <person name="Johnson J."/>
            <person name="Barry K."/>
            <person name="LaButti K."/>
            <person name="Ng V."/>
            <person name="Ahrendt S."/>
            <person name="Min B."/>
            <person name="Choi I.G."/>
            <person name="Park H."/>
            <person name="Plett J.M."/>
            <person name="Magnuson J."/>
            <person name="Spatafora J.W."/>
            <person name="Nagy L.G."/>
            <person name="Henrissat B."/>
            <person name="Grigoriev I.V."/>
            <person name="Yang Z.L."/>
            <person name="Xu J."/>
            <person name="Martin F.M."/>
        </authorList>
    </citation>
    <scope>NUCLEOTIDE SEQUENCE</scope>
    <source>
        <strain evidence="1">ATCC 28755</strain>
    </source>
</reference>
<dbReference type="Proteomes" id="UP000790377">
    <property type="component" value="Unassembled WGS sequence"/>
</dbReference>
<evidence type="ECO:0000313" key="2">
    <source>
        <dbReference type="Proteomes" id="UP000790377"/>
    </source>
</evidence>
<keyword evidence="2" id="KW-1185">Reference proteome</keyword>
<protein>
    <submittedName>
        <fullName evidence="1">Uncharacterized protein</fullName>
    </submittedName>
</protein>
<name>A0ACB8AK14_9AGAM</name>
<sequence>MCSKVHFIHPRLDINPPGTSLVPEEVSLKSKGMHRRQNTIETSFGQVYASLQRRVAERNALIGSFEEMCKVKPLQTGHVPVLTYVAEGAYDNNHPKHGYIPWSSETPAPACQLKVDSAVPCSIGIRRHTPVRMNRVARRRPGQSSPSKYACPKPSPYQAGGTEEFSSYIEQGVIDSTKRRRRGNYPRRHDEDEMKQLWADVEAALAYLERTCSQSLRGANDVTRYKEHGSNPNNLERSSTISECVMDGPALFRGHSCADLSPTPTLYVTMDDLPPRIRELLIQAAEISSPSLSRNNSGFSRSSRTLHGDVTRMYRAFLEDERINYFDHTDFSSDSLTCSPSASLPPGTCGRGLGIVPPLDNDRWVDRSR</sequence>
<evidence type="ECO:0000313" key="1">
    <source>
        <dbReference type="EMBL" id="KAH7913706.1"/>
    </source>
</evidence>